<gene>
    <name evidence="2" type="ORF">K458DRAFT_395466</name>
</gene>
<feature type="region of interest" description="Disordered" evidence="1">
    <location>
        <begin position="114"/>
        <end position="177"/>
    </location>
</feature>
<evidence type="ECO:0000256" key="1">
    <source>
        <dbReference type="SAM" id="MobiDB-lite"/>
    </source>
</evidence>
<feature type="compositionally biased region" description="Pro residues" evidence="1">
    <location>
        <begin position="132"/>
        <end position="142"/>
    </location>
</feature>
<protein>
    <submittedName>
        <fullName evidence="2">Uncharacterized protein</fullName>
    </submittedName>
</protein>
<dbReference type="EMBL" id="MU005616">
    <property type="protein sequence ID" value="KAF2677994.1"/>
    <property type="molecule type" value="Genomic_DNA"/>
</dbReference>
<dbReference type="Proteomes" id="UP000799291">
    <property type="component" value="Unassembled WGS sequence"/>
</dbReference>
<evidence type="ECO:0000313" key="2">
    <source>
        <dbReference type="EMBL" id="KAF2677994.1"/>
    </source>
</evidence>
<evidence type="ECO:0000313" key="3">
    <source>
        <dbReference type="Proteomes" id="UP000799291"/>
    </source>
</evidence>
<dbReference type="AlphaFoldDB" id="A0A6G1IIC5"/>
<sequence>MGIDAGLGADPFLENLEHYQSGQFDGGTHYGTNSTNTNLDINELLDKSSPKFPLYIDGGTAEEHFNVFEKRPPAEDEPLATRKRTRSSSIHTIIPLGAVPDLVSEPELSRLVKRQWPSERQAESPILDHVPTPKPTPLPTPSGPDYCYRTSNEPGPGLYDNNDQSGGTGSPVPSPHN</sequence>
<reference evidence="2" key="1">
    <citation type="journal article" date="2020" name="Stud. Mycol.">
        <title>101 Dothideomycetes genomes: a test case for predicting lifestyles and emergence of pathogens.</title>
        <authorList>
            <person name="Haridas S."/>
            <person name="Albert R."/>
            <person name="Binder M."/>
            <person name="Bloem J."/>
            <person name="Labutti K."/>
            <person name="Salamov A."/>
            <person name="Andreopoulos B."/>
            <person name="Baker S."/>
            <person name="Barry K."/>
            <person name="Bills G."/>
            <person name="Bluhm B."/>
            <person name="Cannon C."/>
            <person name="Castanera R."/>
            <person name="Culley D."/>
            <person name="Daum C."/>
            <person name="Ezra D."/>
            <person name="Gonzalez J."/>
            <person name="Henrissat B."/>
            <person name="Kuo A."/>
            <person name="Liang C."/>
            <person name="Lipzen A."/>
            <person name="Lutzoni F."/>
            <person name="Magnuson J."/>
            <person name="Mondo S."/>
            <person name="Nolan M."/>
            <person name="Ohm R."/>
            <person name="Pangilinan J."/>
            <person name="Park H.-J."/>
            <person name="Ramirez L."/>
            <person name="Alfaro M."/>
            <person name="Sun H."/>
            <person name="Tritt A."/>
            <person name="Yoshinaga Y."/>
            <person name="Zwiers L.-H."/>
            <person name="Turgeon B."/>
            <person name="Goodwin S."/>
            <person name="Spatafora J."/>
            <person name="Crous P."/>
            <person name="Grigoriev I."/>
        </authorList>
    </citation>
    <scope>NUCLEOTIDE SEQUENCE</scope>
    <source>
        <strain evidence="2">CBS 122367</strain>
    </source>
</reference>
<organism evidence="2 3">
    <name type="scientific">Lentithecium fluviatile CBS 122367</name>
    <dbReference type="NCBI Taxonomy" id="1168545"/>
    <lineage>
        <taxon>Eukaryota</taxon>
        <taxon>Fungi</taxon>
        <taxon>Dikarya</taxon>
        <taxon>Ascomycota</taxon>
        <taxon>Pezizomycotina</taxon>
        <taxon>Dothideomycetes</taxon>
        <taxon>Pleosporomycetidae</taxon>
        <taxon>Pleosporales</taxon>
        <taxon>Massarineae</taxon>
        <taxon>Lentitheciaceae</taxon>
        <taxon>Lentithecium</taxon>
    </lineage>
</organism>
<accession>A0A6G1IIC5</accession>
<name>A0A6G1IIC5_9PLEO</name>
<proteinExistence type="predicted"/>
<dbReference type="OrthoDB" id="3562657at2759"/>
<keyword evidence="3" id="KW-1185">Reference proteome</keyword>